<sequence length="305" mass="32491">MDAHPWHVGERQAQVRVGIEQVPTGAGIRTFMPDQHRLFFAQLPFMVAATLDAAGAPTATILAGGAGFVGSPDPTTLAIAAHNADPAGARLTKGAPVGLLGIELHTRRRNRANGKVTFAGDPGLIVAIEQSFGNCPQYIHPRLVELDPTAPPDVETFEGLDAGARAHVLGADTFFVATASGAGVENGGVDVSHRGGPPGFVQVDGDVLTIPDYRGNRYFNTLGNLLLDPRAALLFLDFKSGRLTQLQGVAEVLWDDRSLPNAERVWRFRVERGFRRDSGLRQAAVQPPSTGRAVPVVDAPMSETR</sequence>
<feature type="domain" description="Pyridoxamine 5'-phosphate oxidase N-terminal" evidence="1">
    <location>
        <begin position="32"/>
        <end position="135"/>
    </location>
</feature>
<dbReference type="RefSeq" id="WP_111276679.1">
    <property type="nucleotide sequence ID" value="NZ_QFYS01000006.1"/>
</dbReference>
<dbReference type="SUPFAM" id="SSF50475">
    <property type="entry name" value="FMN-binding split barrel"/>
    <property type="match status" value="2"/>
</dbReference>
<dbReference type="AlphaFoldDB" id="A0A328BAE3"/>
<dbReference type="EMBL" id="QFYS01000006">
    <property type="protein sequence ID" value="RAK64292.1"/>
    <property type="molecule type" value="Genomic_DNA"/>
</dbReference>
<dbReference type="OrthoDB" id="9786134at2"/>
<evidence type="ECO:0000313" key="3">
    <source>
        <dbReference type="Proteomes" id="UP000249524"/>
    </source>
</evidence>
<proteinExistence type="predicted"/>
<dbReference type="Gene3D" id="2.30.110.10">
    <property type="entry name" value="Electron Transport, Fmn-binding Protein, Chain A"/>
    <property type="match status" value="1"/>
</dbReference>
<evidence type="ECO:0000313" key="2">
    <source>
        <dbReference type="EMBL" id="RAK64292.1"/>
    </source>
</evidence>
<dbReference type="Proteomes" id="UP000249524">
    <property type="component" value="Unassembled WGS sequence"/>
</dbReference>
<comment type="caution">
    <text evidence="2">The sequence shown here is derived from an EMBL/GenBank/DDBJ whole genome shotgun (WGS) entry which is preliminary data.</text>
</comment>
<keyword evidence="3" id="KW-1185">Reference proteome</keyword>
<evidence type="ECO:0000259" key="1">
    <source>
        <dbReference type="Pfam" id="PF01243"/>
    </source>
</evidence>
<dbReference type="Pfam" id="PF01243">
    <property type="entry name" value="PNPOx_N"/>
    <property type="match status" value="2"/>
</dbReference>
<dbReference type="PANTHER" id="PTHR42815:SF2">
    <property type="entry name" value="FAD-BINDING, PUTATIVE (AFU_ORTHOLOGUE AFUA_6G07600)-RELATED"/>
    <property type="match status" value="1"/>
</dbReference>
<name>A0A328BAE3_9CAUL</name>
<gene>
    <name evidence="2" type="ORF">DJ019_14030</name>
</gene>
<dbReference type="InterPro" id="IPR011576">
    <property type="entry name" value="Pyridox_Oxase_N"/>
</dbReference>
<dbReference type="InterPro" id="IPR012349">
    <property type="entry name" value="Split_barrel_FMN-bd"/>
</dbReference>
<feature type="domain" description="Pyridoxamine 5'-phosphate oxidase N-terminal" evidence="1">
    <location>
        <begin position="165"/>
        <end position="262"/>
    </location>
</feature>
<dbReference type="PANTHER" id="PTHR42815">
    <property type="entry name" value="FAD-BINDING, PUTATIVE (AFU_ORTHOLOGUE AFUA_6G07600)-RELATED"/>
    <property type="match status" value="1"/>
</dbReference>
<accession>A0A328BAE3</accession>
<reference evidence="2 3" key="1">
    <citation type="submission" date="2018-05" db="EMBL/GenBank/DDBJ databases">
        <authorList>
            <person name="Lanie J.A."/>
            <person name="Ng W.-L."/>
            <person name="Kazmierczak K.M."/>
            <person name="Andrzejewski T.M."/>
            <person name="Davidsen T.M."/>
            <person name="Wayne K.J."/>
            <person name="Tettelin H."/>
            <person name="Glass J.I."/>
            <person name="Rusch D."/>
            <person name="Podicherti R."/>
            <person name="Tsui H.-C.T."/>
            <person name="Winkler M.E."/>
        </authorList>
    </citation>
    <scope>NUCLEOTIDE SEQUENCE [LARGE SCALE GENOMIC DNA]</scope>
    <source>
        <strain evidence="2 3">BUT-10</strain>
    </source>
</reference>
<organism evidence="2 3">
    <name type="scientific">Phenylobacterium kunshanense</name>
    <dbReference type="NCBI Taxonomy" id="1445034"/>
    <lineage>
        <taxon>Bacteria</taxon>
        <taxon>Pseudomonadati</taxon>
        <taxon>Pseudomonadota</taxon>
        <taxon>Alphaproteobacteria</taxon>
        <taxon>Caulobacterales</taxon>
        <taxon>Caulobacteraceae</taxon>
        <taxon>Phenylobacterium</taxon>
    </lineage>
</organism>
<protein>
    <submittedName>
        <fullName evidence="2">Pyridoxamine 5'-phosphate oxidase</fullName>
    </submittedName>
</protein>